<reference evidence="1" key="2">
    <citation type="journal article" date="2021" name="Genome Biol. Evol.">
        <title>Developing a high-quality reference genome for a parasitic bivalve with doubly uniparental inheritance (Bivalvia: Unionida).</title>
        <authorList>
            <person name="Smith C.H."/>
        </authorList>
    </citation>
    <scope>NUCLEOTIDE SEQUENCE</scope>
    <source>
        <strain evidence="1">CHS0354</strain>
        <tissue evidence="1">Mantle</tissue>
    </source>
</reference>
<dbReference type="AlphaFoldDB" id="A0AAE0SAD1"/>
<dbReference type="Proteomes" id="UP001195483">
    <property type="component" value="Unassembled WGS sequence"/>
</dbReference>
<comment type="caution">
    <text evidence="1">The sequence shown here is derived from an EMBL/GenBank/DDBJ whole genome shotgun (WGS) entry which is preliminary data.</text>
</comment>
<accession>A0AAE0SAD1</accession>
<proteinExistence type="predicted"/>
<gene>
    <name evidence="1" type="ORF">CHS0354_014387</name>
</gene>
<name>A0AAE0SAD1_9BIVA</name>
<sequence>MTKVAYYQRQSWLIIKDKGIFTNNKNQIETRKENVRIKTYLSNNCIFNHRGPSITTTKNTKRAMVSKKEILGVSNVKLTITNRKIQGKYVKSQRIIVINLQTKR</sequence>
<evidence type="ECO:0000313" key="1">
    <source>
        <dbReference type="EMBL" id="KAK3588296.1"/>
    </source>
</evidence>
<organism evidence="1 2">
    <name type="scientific">Potamilus streckersoni</name>
    <dbReference type="NCBI Taxonomy" id="2493646"/>
    <lineage>
        <taxon>Eukaryota</taxon>
        <taxon>Metazoa</taxon>
        <taxon>Spiralia</taxon>
        <taxon>Lophotrochozoa</taxon>
        <taxon>Mollusca</taxon>
        <taxon>Bivalvia</taxon>
        <taxon>Autobranchia</taxon>
        <taxon>Heteroconchia</taxon>
        <taxon>Palaeoheterodonta</taxon>
        <taxon>Unionida</taxon>
        <taxon>Unionoidea</taxon>
        <taxon>Unionidae</taxon>
        <taxon>Ambleminae</taxon>
        <taxon>Lampsilini</taxon>
        <taxon>Potamilus</taxon>
    </lineage>
</organism>
<reference evidence="1" key="3">
    <citation type="submission" date="2023-05" db="EMBL/GenBank/DDBJ databases">
        <authorList>
            <person name="Smith C.H."/>
        </authorList>
    </citation>
    <scope>NUCLEOTIDE SEQUENCE</scope>
    <source>
        <strain evidence="1">CHS0354</strain>
        <tissue evidence="1">Mantle</tissue>
    </source>
</reference>
<evidence type="ECO:0000313" key="2">
    <source>
        <dbReference type="Proteomes" id="UP001195483"/>
    </source>
</evidence>
<dbReference type="EMBL" id="JAEAOA010000892">
    <property type="protein sequence ID" value="KAK3588296.1"/>
    <property type="molecule type" value="Genomic_DNA"/>
</dbReference>
<keyword evidence="2" id="KW-1185">Reference proteome</keyword>
<reference evidence="1" key="1">
    <citation type="journal article" date="2021" name="Genome Biol. Evol.">
        <title>A High-Quality Reference Genome for a Parasitic Bivalve with Doubly Uniparental Inheritance (Bivalvia: Unionida).</title>
        <authorList>
            <person name="Smith C.H."/>
        </authorList>
    </citation>
    <scope>NUCLEOTIDE SEQUENCE</scope>
    <source>
        <strain evidence="1">CHS0354</strain>
    </source>
</reference>
<protein>
    <submittedName>
        <fullName evidence="1">Uncharacterized protein</fullName>
    </submittedName>
</protein>